<sequence length="126" mass="14569">MTLKTICIIDDDPIYQLITKKIIEKSHLFSQRQSFTDGFDALHFFREEKSIPDIILLDIEMPAMDGWDFLDEFCELKKSFDKKIYIYIISSSIAKEDIEKASTYGCICGFISKPINLEKLTKIANS</sequence>
<dbReference type="SUPFAM" id="SSF52172">
    <property type="entry name" value="CheY-like"/>
    <property type="match status" value="1"/>
</dbReference>
<evidence type="ECO:0000313" key="3">
    <source>
        <dbReference type="EMBL" id="TGD59366.1"/>
    </source>
</evidence>
<dbReference type="Pfam" id="PF00072">
    <property type="entry name" value="Response_reg"/>
    <property type="match status" value="1"/>
</dbReference>
<dbReference type="PANTHER" id="PTHR44520">
    <property type="entry name" value="RESPONSE REGULATOR RCP1-RELATED"/>
    <property type="match status" value="1"/>
</dbReference>
<evidence type="ECO:0000313" key="4">
    <source>
        <dbReference type="Proteomes" id="UP000297407"/>
    </source>
</evidence>
<accession>A0A4Z0LBW1</accession>
<dbReference type="PROSITE" id="PS50110">
    <property type="entry name" value="RESPONSE_REGULATORY"/>
    <property type="match status" value="1"/>
</dbReference>
<dbReference type="Gene3D" id="3.40.50.2300">
    <property type="match status" value="1"/>
</dbReference>
<feature type="domain" description="Response regulatory" evidence="2">
    <location>
        <begin position="5"/>
        <end position="126"/>
    </location>
</feature>
<dbReference type="RefSeq" id="WP_135524572.1">
    <property type="nucleotide sequence ID" value="NZ_SRLH01000001.1"/>
</dbReference>
<dbReference type="InterPro" id="IPR001789">
    <property type="entry name" value="Sig_transdc_resp-reg_receiver"/>
</dbReference>
<comment type="caution">
    <text evidence="3">The sequence shown here is derived from an EMBL/GenBank/DDBJ whole genome shotgun (WGS) entry which is preliminary data.</text>
</comment>
<dbReference type="AlphaFoldDB" id="A0A4Z0LBW1"/>
<name>A0A4Z0LBW1_9FLAO</name>
<gene>
    <name evidence="3" type="ORF">E4635_00055</name>
</gene>
<organism evidence="3 4">
    <name type="scientific">Flavobacterium humi</name>
    <dbReference type="NCBI Taxonomy" id="2562683"/>
    <lineage>
        <taxon>Bacteria</taxon>
        <taxon>Pseudomonadati</taxon>
        <taxon>Bacteroidota</taxon>
        <taxon>Flavobacteriia</taxon>
        <taxon>Flavobacteriales</taxon>
        <taxon>Flavobacteriaceae</taxon>
        <taxon>Flavobacterium</taxon>
    </lineage>
</organism>
<evidence type="ECO:0000256" key="1">
    <source>
        <dbReference type="PROSITE-ProRule" id="PRU00169"/>
    </source>
</evidence>
<keyword evidence="4" id="KW-1185">Reference proteome</keyword>
<proteinExistence type="predicted"/>
<protein>
    <submittedName>
        <fullName evidence="3">Response regulator</fullName>
    </submittedName>
</protein>
<dbReference type="GO" id="GO:0000160">
    <property type="term" value="P:phosphorelay signal transduction system"/>
    <property type="evidence" value="ECO:0007669"/>
    <property type="project" value="InterPro"/>
</dbReference>
<keyword evidence="1" id="KW-0597">Phosphoprotein</keyword>
<dbReference type="Proteomes" id="UP000297407">
    <property type="component" value="Unassembled WGS sequence"/>
</dbReference>
<reference evidence="3 4" key="1">
    <citation type="submission" date="2019-04" db="EMBL/GenBank/DDBJ databases">
        <title>Flavobacterium sp. strain DS2-A Genome sequencing and assembly.</title>
        <authorList>
            <person name="Kim I."/>
        </authorList>
    </citation>
    <scope>NUCLEOTIDE SEQUENCE [LARGE SCALE GENOMIC DNA]</scope>
    <source>
        <strain evidence="3 4">DS2-A</strain>
    </source>
</reference>
<dbReference type="PANTHER" id="PTHR44520:SF2">
    <property type="entry name" value="RESPONSE REGULATOR RCP1"/>
    <property type="match status" value="1"/>
</dbReference>
<dbReference type="SMART" id="SM00448">
    <property type="entry name" value="REC"/>
    <property type="match status" value="1"/>
</dbReference>
<evidence type="ECO:0000259" key="2">
    <source>
        <dbReference type="PROSITE" id="PS50110"/>
    </source>
</evidence>
<feature type="modified residue" description="4-aspartylphosphate" evidence="1">
    <location>
        <position position="58"/>
    </location>
</feature>
<dbReference type="InterPro" id="IPR052893">
    <property type="entry name" value="TCS_response_regulator"/>
</dbReference>
<dbReference type="OrthoDB" id="673128at2"/>
<dbReference type="EMBL" id="SRLH01000001">
    <property type="protein sequence ID" value="TGD59366.1"/>
    <property type="molecule type" value="Genomic_DNA"/>
</dbReference>
<dbReference type="InterPro" id="IPR011006">
    <property type="entry name" value="CheY-like_superfamily"/>
</dbReference>